<dbReference type="PANTHER" id="PTHR45725:SF1">
    <property type="entry name" value="DISHEVELLED ASSOCIATED ACTIVATOR OF MORPHOGENESIS, ISOFORM D"/>
    <property type="match status" value="1"/>
</dbReference>
<feature type="compositionally biased region" description="Basic and acidic residues" evidence="1">
    <location>
        <begin position="681"/>
        <end position="691"/>
    </location>
</feature>
<organism evidence="3 4">
    <name type="scientific">Babesia microti (strain RI)</name>
    <dbReference type="NCBI Taxonomy" id="1133968"/>
    <lineage>
        <taxon>Eukaryota</taxon>
        <taxon>Sar</taxon>
        <taxon>Alveolata</taxon>
        <taxon>Apicomplexa</taxon>
        <taxon>Aconoidasida</taxon>
        <taxon>Piroplasmida</taxon>
        <taxon>Babesiidae</taxon>
        <taxon>Babesia</taxon>
    </lineage>
</organism>
<dbReference type="RefSeq" id="XP_021338339.1">
    <property type="nucleotide sequence ID" value="XM_021481733.1"/>
</dbReference>
<dbReference type="InterPro" id="IPR051425">
    <property type="entry name" value="Formin_Homology"/>
</dbReference>
<dbReference type="OrthoDB" id="1668162at2759"/>
<reference evidence="3 4" key="2">
    <citation type="journal article" date="2013" name="PLoS ONE">
        <title>Whole genome mapping and re-organization of the nuclear and mitochondrial genomes of Babesia microti isolates.</title>
        <authorList>
            <person name="Cornillot E."/>
            <person name="Dassouli A."/>
            <person name="Garg A."/>
            <person name="Pachikara N."/>
            <person name="Randazzo S."/>
            <person name="Depoix D."/>
            <person name="Carcy B."/>
            <person name="Delbecq S."/>
            <person name="Frutos R."/>
            <person name="Silva J.C."/>
            <person name="Sutton R."/>
            <person name="Krause P.J."/>
            <person name="Mamoun C.B."/>
        </authorList>
    </citation>
    <scope>NUCLEOTIDE SEQUENCE [LARGE SCALE GENOMIC DNA]</scope>
    <source>
        <strain evidence="3 4">RI</strain>
    </source>
</reference>
<dbReference type="SMART" id="SM00498">
    <property type="entry name" value="FH2"/>
    <property type="match status" value="1"/>
</dbReference>
<sequence>MACTSNQSPELLPLAHFVTSPSGSAILKGLSPFSLSTAAKYELEKLGHPDNSSTNVYNQPNDILEELSLTDDLKRSLVDACQVLKKLKNGNTFVYREAITAIKELRRLAVEQFSNGKFSEALILAHQSLSLGRQYHGSLNNVMLTSEMSTELYIIAHCFAKADKLESGLPFLKELRYLVEMAIRGDGKISSDKLPHLTYLVAKLYTAYNDQQASNLFFYKYIELIKSQKQDSKKSEAEHKIELCDALQRVCVEMVACRQYERALELATEVLEIRISIYGDFKCQNPKVADAYCNVGLLYRLNGNPVDGLHKLICGLDMHMRIHKNRNHPKVQNALLSIACCYHVMGDLTSSYNLYSEVFATRQLSLGVNHPSTKSVQKLLNKCTPKAPAPDMPIVATSNTGTVAERLKNVLFKPEIEYSFRTPYKNYPVLPQLHRFTPSYYSVCSQYFDKYPPSKTFTAGGAKILPFVNVPHLSCGQATLDGSGEPVMELSSEGEELLSSWGIKGVKVSPNGEVTVPSLTGRVAGLKVVIPYVKDGELLLGYHGRHLYLPNPAIAHIDDFSFQPAEIPTDAEVSTASEKLPDTDAKVSTASEKLPDTDAEVSTASEKLPDTDAKVSTASEKLPDTDAKVSTASEKLPDTDAKVSTASGKLPDTDAKVSTASGKLPDTDAKVSVVDGHGPVGKHESVEEAKLTSRQKFGVTRSILKKLTRSFSKAEAAPTTQPAAGSGSSNDSGEASGKNESYEERSPVQEEESVSLESKLGSFSAKIGSLAEALKTCKVPANTFRPVVRRTPSHLTAIPTVSVHSDILQLNSLKDRLPLEVACKVFAISTIPKSGANSNSHTTGSYLMDKDLVPIVQVPWQIDLTMLKMTAKAVKKTSLLEYEFASASDSARLVYAKAMEGDGLRELGFGKPLSPYHEQDLDFGVLHIPETALKKFVPKPSSQSPRLGVTKAVTKKAMPTPKGKGKFGMKAPPKSMPPVSTKKASAGVFKDTGKNRRFFWDPIFGDDAKGTMFEDMKFDQIHIEKSVVEDTFAKAPPKEKSSVPKQTIIQLLPNPKRSYNMNIALSKFSNYTFHEMRQAIINLDADILNAEATESLLNFTPTSEELSIMKEYVDSGGDLTRVDRPEQFVAAMIGIPLLQNRLDAHYVALCFRERYEEIMTPLNNLSEACDTVINSQKLKAFSMAILRIGNAINEGDPKKGNATGFRATTFNKLVEFKTTTKPIRTLLRYIIDSIATYDEDTVNNLYADMLICEKAIRVDVPTVEGNIAKLVASFNKIQLAVSEAKKLNDPLAEIMKEFVEQVETRVSALSDNFKEVMDHFREMAGYLGYGDNELKKLTPEEVFGTLWNFAKNVETTRKIRKDEIERQARKDAAEQKKKMQPQSEAKTSATKTKYTKAQPKILTNKLDDTLKRL</sequence>
<feature type="compositionally biased region" description="Polar residues" evidence="1">
    <location>
        <begin position="718"/>
        <end position="733"/>
    </location>
</feature>
<evidence type="ECO:0000313" key="3">
    <source>
        <dbReference type="EMBL" id="SJK86146.1"/>
    </source>
</evidence>
<dbReference type="InterPro" id="IPR011990">
    <property type="entry name" value="TPR-like_helical_dom_sf"/>
</dbReference>
<feature type="compositionally biased region" description="Basic and acidic residues" evidence="1">
    <location>
        <begin position="1366"/>
        <end position="1377"/>
    </location>
</feature>
<feature type="region of interest" description="Disordered" evidence="1">
    <location>
        <begin position="573"/>
        <end position="693"/>
    </location>
</feature>
<evidence type="ECO:0000313" key="4">
    <source>
        <dbReference type="Proteomes" id="UP000002899"/>
    </source>
</evidence>
<dbReference type="PANTHER" id="PTHR45725">
    <property type="entry name" value="FORMIN HOMOLOGY 2 FAMILY MEMBER"/>
    <property type="match status" value="1"/>
</dbReference>
<evidence type="ECO:0000256" key="1">
    <source>
        <dbReference type="SAM" id="MobiDB-lite"/>
    </source>
</evidence>
<dbReference type="SUPFAM" id="SSF101447">
    <property type="entry name" value="Formin homology 2 domain (FH2 domain)"/>
    <property type="match status" value="1"/>
</dbReference>
<keyword evidence="4" id="KW-1185">Reference proteome</keyword>
<dbReference type="SUPFAM" id="SSF57997">
    <property type="entry name" value="Tropomyosin"/>
    <property type="match status" value="1"/>
</dbReference>
<feature type="region of interest" description="Disordered" evidence="1">
    <location>
        <begin position="958"/>
        <end position="985"/>
    </location>
</feature>
<feature type="domain" description="FH2" evidence="2">
    <location>
        <begin position="985"/>
        <end position="1379"/>
    </location>
</feature>
<dbReference type="Gene3D" id="1.20.58.2220">
    <property type="entry name" value="Formin, FH2 domain"/>
    <property type="match status" value="1"/>
</dbReference>
<name>A0A1R4AAW6_BABMR</name>
<dbReference type="Gene3D" id="1.25.40.10">
    <property type="entry name" value="Tetratricopeptide repeat domain"/>
    <property type="match status" value="2"/>
</dbReference>
<proteinExistence type="predicted"/>
<feature type="region of interest" description="Disordered" evidence="1">
    <location>
        <begin position="710"/>
        <end position="755"/>
    </location>
</feature>
<dbReference type="GeneID" id="24424554"/>
<reference evidence="3 4" key="3">
    <citation type="journal article" date="2016" name="Sci. Rep.">
        <title>Genome-wide diversity and gene expression profiling of Babesia microti isolates identify polymorphic genes that mediate host-pathogen interactions.</title>
        <authorList>
            <person name="Silva J.C."/>
            <person name="Cornillot E."/>
            <person name="McCracken C."/>
            <person name="Usmani-Brown S."/>
            <person name="Dwivedi A."/>
            <person name="Ifeonu O.O."/>
            <person name="Crabtree J."/>
            <person name="Gotia H.T."/>
            <person name="Virji A.Z."/>
            <person name="Reynes C."/>
            <person name="Colinge J."/>
            <person name="Kumar V."/>
            <person name="Lawres L."/>
            <person name="Pazzi J.E."/>
            <person name="Pablo J.V."/>
            <person name="Hung C."/>
            <person name="Brancato J."/>
            <person name="Kumari P."/>
            <person name="Orvis J."/>
            <person name="Tretina K."/>
            <person name="Chibucos M."/>
            <person name="Ott S."/>
            <person name="Sadzewicz L."/>
            <person name="Sengamalay N."/>
            <person name="Shetty A.C."/>
            <person name="Su Q."/>
            <person name="Tallon L."/>
            <person name="Fraser C.M."/>
            <person name="Frutos R."/>
            <person name="Molina D.M."/>
            <person name="Krause P.J."/>
            <person name="Ben Mamoun C."/>
        </authorList>
    </citation>
    <scope>NUCLEOTIDE SEQUENCE [LARGE SCALE GENOMIC DNA]</scope>
    <source>
        <strain evidence="3 4">RI</strain>
    </source>
</reference>
<dbReference type="Proteomes" id="UP000002899">
    <property type="component" value="Chromosome II"/>
</dbReference>
<dbReference type="Pfam" id="PF02181">
    <property type="entry name" value="FH2"/>
    <property type="match status" value="1"/>
</dbReference>
<gene>
    <name evidence="3" type="ORF">BMR1_02g03860</name>
</gene>
<feature type="region of interest" description="Disordered" evidence="1">
    <location>
        <begin position="1366"/>
        <end position="1398"/>
    </location>
</feature>
<evidence type="ECO:0000259" key="2">
    <source>
        <dbReference type="PROSITE" id="PS51444"/>
    </source>
</evidence>
<dbReference type="SUPFAM" id="SSF48452">
    <property type="entry name" value="TPR-like"/>
    <property type="match status" value="1"/>
</dbReference>
<feature type="compositionally biased region" description="Low complexity" evidence="1">
    <location>
        <begin position="1385"/>
        <end position="1397"/>
    </location>
</feature>
<accession>A0A1R4AAW6</accession>
<dbReference type="VEuPathDB" id="PiroplasmaDB:BMR1_02g03860"/>
<reference evidence="3 4" key="1">
    <citation type="journal article" date="2012" name="Nucleic Acids Res.">
        <title>Sequencing of the smallest Apicomplexan genome from the human pathogen Babesia microti.</title>
        <authorList>
            <person name="Cornillot E."/>
            <person name="Hadj-Kaddour K."/>
            <person name="Dassouli A."/>
            <person name="Noel B."/>
            <person name="Ranwez V."/>
            <person name="Vacherie B."/>
            <person name="Augagneur Y."/>
            <person name="Bres V."/>
            <person name="Duclos A."/>
            <person name="Randazzo S."/>
            <person name="Carcy B."/>
            <person name="Debierre-Grockiego F."/>
            <person name="Delbecq S."/>
            <person name="Moubri-Menage K."/>
            <person name="Shams-Eldin H."/>
            <person name="Usmani-Brown S."/>
            <person name="Bringaud F."/>
            <person name="Wincker P."/>
            <person name="Vivares C.P."/>
            <person name="Schwarz R.T."/>
            <person name="Schetters T.P."/>
            <person name="Krause P.J."/>
            <person name="Gorenflot A."/>
            <person name="Berry V."/>
            <person name="Barbe V."/>
            <person name="Ben Mamoun C."/>
        </authorList>
    </citation>
    <scope>NUCLEOTIDE SEQUENCE [LARGE SCALE GENOMIC DNA]</scope>
    <source>
        <strain evidence="3 4">RI</strain>
    </source>
</reference>
<dbReference type="EMBL" id="FO082872">
    <property type="protein sequence ID" value="SJK86146.1"/>
    <property type="molecule type" value="Genomic_DNA"/>
</dbReference>
<dbReference type="KEGG" id="bmic:BMR1_02g03860"/>
<protein>
    <submittedName>
        <fullName evidence="3">Formin Homology 2 Domain</fullName>
    </submittedName>
</protein>
<dbReference type="InterPro" id="IPR042201">
    <property type="entry name" value="FH2_Formin_sf"/>
</dbReference>
<dbReference type="InterPro" id="IPR015425">
    <property type="entry name" value="FH2_Formin"/>
</dbReference>
<dbReference type="PROSITE" id="PS51444">
    <property type="entry name" value="FH2"/>
    <property type="match status" value="1"/>
</dbReference>